<sequence>MDTTVVPAPDKGANQACGPQPEATLSVQNTSLKEPSRSQSTAEVTGVKKEAPPTSSRRLLPVRPLNPLEQKSVSTAPGGKSHESVGIFSDVQEKTKITADSGLKGPYSQLTREELVSLLQKQENQMSERDKKISELEQYIDKLLVRVIEEQPSILMSMNSLK</sequence>
<dbReference type="GO" id="GO:0031267">
    <property type="term" value="F:small GTPase binding"/>
    <property type="evidence" value="ECO:0007669"/>
    <property type="project" value="InterPro"/>
</dbReference>
<dbReference type="PANTHER" id="PTHR15746">
    <property type="entry name" value="RAB11-RELATED"/>
    <property type="match status" value="1"/>
</dbReference>
<evidence type="ECO:0000313" key="3">
    <source>
        <dbReference type="EMBL" id="KAG7462287.1"/>
    </source>
</evidence>
<dbReference type="PANTHER" id="PTHR15746:SF25">
    <property type="entry name" value="CALPONIN HOMOLOGY DOMAIN-CONTAINING PROTEIN DDB_G0272472 ISOFORM X1"/>
    <property type="match status" value="1"/>
</dbReference>
<feature type="compositionally biased region" description="Polar residues" evidence="1">
    <location>
        <begin position="23"/>
        <end position="43"/>
    </location>
</feature>
<dbReference type="GO" id="GO:0045055">
    <property type="term" value="P:regulated exocytosis"/>
    <property type="evidence" value="ECO:0007669"/>
    <property type="project" value="TreeGrafter"/>
</dbReference>
<protein>
    <recommendedName>
        <fullName evidence="2">FIP-RBD domain-containing protein</fullName>
    </recommendedName>
</protein>
<proteinExistence type="predicted"/>
<dbReference type="InterPro" id="IPR019018">
    <property type="entry name" value="Rab-bd_FIP-RBD"/>
</dbReference>
<gene>
    <name evidence="3" type="ORF">JOB18_030510</name>
</gene>
<organism evidence="3 4">
    <name type="scientific">Solea senegalensis</name>
    <name type="common">Senegalese sole</name>
    <dbReference type="NCBI Taxonomy" id="28829"/>
    <lineage>
        <taxon>Eukaryota</taxon>
        <taxon>Metazoa</taxon>
        <taxon>Chordata</taxon>
        <taxon>Craniata</taxon>
        <taxon>Vertebrata</taxon>
        <taxon>Euteleostomi</taxon>
        <taxon>Actinopterygii</taxon>
        <taxon>Neopterygii</taxon>
        <taxon>Teleostei</taxon>
        <taxon>Neoteleostei</taxon>
        <taxon>Acanthomorphata</taxon>
        <taxon>Carangaria</taxon>
        <taxon>Pleuronectiformes</taxon>
        <taxon>Pleuronectoidei</taxon>
        <taxon>Soleidae</taxon>
        <taxon>Solea</taxon>
    </lineage>
</organism>
<evidence type="ECO:0000259" key="2">
    <source>
        <dbReference type="PROSITE" id="PS51511"/>
    </source>
</evidence>
<feature type="region of interest" description="Disordered" evidence="1">
    <location>
        <begin position="1"/>
        <end position="92"/>
    </location>
</feature>
<name>A0AAV6PGP8_SOLSE</name>
<feature type="domain" description="FIP-RBD" evidence="2">
    <location>
        <begin position="96"/>
        <end position="158"/>
    </location>
</feature>
<accession>A0AAV6PGP8</accession>
<dbReference type="AlphaFoldDB" id="A0AAV6PGP8"/>
<feature type="compositionally biased region" description="Low complexity" evidence="1">
    <location>
        <begin position="52"/>
        <end position="68"/>
    </location>
</feature>
<comment type="caution">
    <text evidence="3">The sequence shown here is derived from an EMBL/GenBank/DDBJ whole genome shotgun (WGS) entry which is preliminary data.</text>
</comment>
<reference evidence="3 4" key="1">
    <citation type="journal article" date="2021" name="Sci. Rep.">
        <title>Chromosome anchoring in Senegalese sole (Solea senegalensis) reveals sex-associated markers and genome rearrangements in flatfish.</title>
        <authorList>
            <person name="Guerrero-Cozar I."/>
            <person name="Gomez-Garrido J."/>
            <person name="Berbel C."/>
            <person name="Martinez-Blanch J.F."/>
            <person name="Alioto T."/>
            <person name="Claros M.G."/>
            <person name="Gagnaire P.A."/>
            <person name="Manchado M."/>
        </authorList>
    </citation>
    <scope>NUCLEOTIDE SEQUENCE [LARGE SCALE GENOMIC DNA]</scope>
    <source>
        <strain evidence="3">Sse05_10M</strain>
    </source>
</reference>
<dbReference type="Pfam" id="PF09457">
    <property type="entry name" value="RBD-FIP"/>
    <property type="match status" value="1"/>
</dbReference>
<evidence type="ECO:0000313" key="4">
    <source>
        <dbReference type="Proteomes" id="UP000693946"/>
    </source>
</evidence>
<dbReference type="Proteomes" id="UP000693946">
    <property type="component" value="Unassembled WGS sequence"/>
</dbReference>
<dbReference type="PROSITE" id="PS51511">
    <property type="entry name" value="FIP_RBD"/>
    <property type="match status" value="1"/>
</dbReference>
<keyword evidence="4" id="KW-1185">Reference proteome</keyword>
<dbReference type="InterPro" id="IPR037789">
    <property type="entry name" value="FIP_classI"/>
</dbReference>
<evidence type="ECO:0000256" key="1">
    <source>
        <dbReference type="SAM" id="MobiDB-lite"/>
    </source>
</evidence>
<dbReference type="EMBL" id="JAGKHQ010001002">
    <property type="protein sequence ID" value="KAG7462287.1"/>
    <property type="molecule type" value="Genomic_DNA"/>
</dbReference>